<dbReference type="AlphaFoldDB" id="A0A165ELV1"/>
<dbReference type="InParanoid" id="A0A165ELV1"/>
<reference evidence="1 2" key="1">
    <citation type="journal article" date="2016" name="Mol. Biol. Evol.">
        <title>Comparative Genomics of Early-Diverging Mushroom-Forming Fungi Provides Insights into the Origins of Lignocellulose Decay Capabilities.</title>
        <authorList>
            <person name="Nagy L.G."/>
            <person name="Riley R."/>
            <person name="Tritt A."/>
            <person name="Adam C."/>
            <person name="Daum C."/>
            <person name="Floudas D."/>
            <person name="Sun H."/>
            <person name="Yadav J.S."/>
            <person name="Pangilinan J."/>
            <person name="Larsson K.H."/>
            <person name="Matsuura K."/>
            <person name="Barry K."/>
            <person name="Labutti K."/>
            <person name="Kuo R."/>
            <person name="Ohm R.A."/>
            <person name="Bhattacharya S.S."/>
            <person name="Shirouzu T."/>
            <person name="Yoshinaga Y."/>
            <person name="Martin F.M."/>
            <person name="Grigoriev I.V."/>
            <person name="Hibbett D.S."/>
        </authorList>
    </citation>
    <scope>NUCLEOTIDE SEQUENCE [LARGE SCALE GENOMIC DNA]</scope>
    <source>
        <strain evidence="1 2">HHB12029</strain>
    </source>
</reference>
<name>A0A165ELV1_EXIGL</name>
<evidence type="ECO:0000313" key="2">
    <source>
        <dbReference type="Proteomes" id="UP000077266"/>
    </source>
</evidence>
<proteinExistence type="predicted"/>
<gene>
    <name evidence="1" type="ORF">EXIGLDRAFT_206805</name>
</gene>
<sequence length="96" mass="10898">MCMCMRRRYGHPTPHRLTEPGPSRCNDPGEVTCREATKIMTFCGCVVTLMMKCWRRAGLCPEPQSWSGALINNTTWAGWHGAGQLSTARRWEGRQK</sequence>
<dbReference type="Proteomes" id="UP000077266">
    <property type="component" value="Unassembled WGS sequence"/>
</dbReference>
<organism evidence="1 2">
    <name type="scientific">Exidia glandulosa HHB12029</name>
    <dbReference type="NCBI Taxonomy" id="1314781"/>
    <lineage>
        <taxon>Eukaryota</taxon>
        <taxon>Fungi</taxon>
        <taxon>Dikarya</taxon>
        <taxon>Basidiomycota</taxon>
        <taxon>Agaricomycotina</taxon>
        <taxon>Agaricomycetes</taxon>
        <taxon>Auriculariales</taxon>
        <taxon>Exidiaceae</taxon>
        <taxon>Exidia</taxon>
    </lineage>
</organism>
<dbReference type="EMBL" id="KV426131">
    <property type="protein sequence ID" value="KZV87244.1"/>
    <property type="molecule type" value="Genomic_DNA"/>
</dbReference>
<accession>A0A165ELV1</accession>
<evidence type="ECO:0000313" key="1">
    <source>
        <dbReference type="EMBL" id="KZV87244.1"/>
    </source>
</evidence>
<protein>
    <submittedName>
        <fullName evidence="1">Uncharacterized protein</fullName>
    </submittedName>
</protein>
<keyword evidence="2" id="KW-1185">Reference proteome</keyword>